<dbReference type="Gene3D" id="2.160.20.120">
    <property type="match status" value="1"/>
</dbReference>
<proteinExistence type="predicted"/>
<gene>
    <name evidence="3" type="ORF">SAMN02745887_00346</name>
</gene>
<name>A0A1K2H4P9_9NEIS</name>
<evidence type="ECO:0000313" key="4">
    <source>
        <dbReference type="Proteomes" id="UP000186513"/>
    </source>
</evidence>
<dbReference type="AlphaFoldDB" id="A0A1K2H4P9"/>
<protein>
    <submittedName>
        <fullName evidence="3">Putative auto-transporter adhesin, head GIN domain</fullName>
    </submittedName>
</protein>
<dbReference type="EMBL" id="FPKR01000001">
    <property type="protein sequence ID" value="SFZ70909.1"/>
    <property type="molecule type" value="Genomic_DNA"/>
</dbReference>
<dbReference type="STRING" id="1121279.SAMN02745887_00346"/>
<keyword evidence="1" id="KW-0732">Signal</keyword>
<evidence type="ECO:0000256" key="1">
    <source>
        <dbReference type="SAM" id="SignalP"/>
    </source>
</evidence>
<sequence>MRTGAFLLALCLSVGSYAATVTASGKLVEQSRPVGDFQSIRSEGAWSLDVKVGPAPSLKIKADDNLLPLIETRVDKGELSIRFKDESHSISLKNSSTLRIEVTVPKLTAYQHEGAGKTVFHGLNGGPFAINYEGAGLITASGQVERLSVQASGAGSLDLDQLKARHATVSLAGVGTVSVYASESLTAAVDGIGSLTYYGKPAKLSKAVSGIGSIRAGD</sequence>
<accession>A0A1K2H4P9</accession>
<feature type="domain" description="Putative auto-transporter adhesin head GIN" evidence="2">
    <location>
        <begin position="36"/>
        <end position="201"/>
    </location>
</feature>
<feature type="chain" id="PRO_5012973105" evidence="1">
    <location>
        <begin position="19"/>
        <end position="218"/>
    </location>
</feature>
<dbReference type="RefSeq" id="WP_084658053.1">
    <property type="nucleotide sequence ID" value="NZ_FPKR01000001.1"/>
</dbReference>
<keyword evidence="4" id="KW-1185">Reference proteome</keyword>
<feature type="signal peptide" evidence="1">
    <location>
        <begin position="1"/>
        <end position="18"/>
    </location>
</feature>
<dbReference type="OrthoDB" id="8885859at2"/>
<reference evidence="3 4" key="1">
    <citation type="submission" date="2016-11" db="EMBL/GenBank/DDBJ databases">
        <authorList>
            <person name="Jaros S."/>
            <person name="Januszkiewicz K."/>
            <person name="Wedrychowicz H."/>
        </authorList>
    </citation>
    <scope>NUCLEOTIDE SEQUENCE [LARGE SCALE GENOMIC DNA]</scope>
    <source>
        <strain evidence="3 4">DSM 18899</strain>
    </source>
</reference>
<organism evidence="3 4">
    <name type="scientific">Chitinimonas taiwanensis DSM 18899</name>
    <dbReference type="NCBI Taxonomy" id="1121279"/>
    <lineage>
        <taxon>Bacteria</taxon>
        <taxon>Pseudomonadati</taxon>
        <taxon>Pseudomonadota</taxon>
        <taxon>Betaproteobacteria</taxon>
        <taxon>Neisseriales</taxon>
        <taxon>Chitinibacteraceae</taxon>
        <taxon>Chitinimonas</taxon>
    </lineage>
</organism>
<dbReference type="Pfam" id="PF10988">
    <property type="entry name" value="DUF2807"/>
    <property type="match status" value="1"/>
</dbReference>
<evidence type="ECO:0000313" key="3">
    <source>
        <dbReference type="EMBL" id="SFZ70909.1"/>
    </source>
</evidence>
<dbReference type="Proteomes" id="UP000186513">
    <property type="component" value="Unassembled WGS sequence"/>
</dbReference>
<dbReference type="InterPro" id="IPR021255">
    <property type="entry name" value="DUF2807"/>
</dbReference>
<evidence type="ECO:0000259" key="2">
    <source>
        <dbReference type="Pfam" id="PF10988"/>
    </source>
</evidence>